<evidence type="ECO:0000256" key="7">
    <source>
        <dbReference type="ARBA" id="ARBA00035045"/>
    </source>
</evidence>
<keyword evidence="2" id="KW-0223">Dioxygenase</keyword>
<gene>
    <name evidence="8" type="ORF">ABSH63_07250</name>
</gene>
<evidence type="ECO:0000256" key="3">
    <source>
        <dbReference type="ARBA" id="ARBA00023002"/>
    </source>
</evidence>
<accession>A0ABV2A976</accession>
<evidence type="ECO:0000313" key="8">
    <source>
        <dbReference type="EMBL" id="MES0873795.1"/>
    </source>
</evidence>
<dbReference type="Gene3D" id="3.10.180.50">
    <property type="match status" value="1"/>
</dbReference>
<dbReference type="SMART" id="SM01150">
    <property type="entry name" value="DUF1338"/>
    <property type="match status" value="1"/>
</dbReference>
<keyword evidence="3" id="KW-0560">Oxidoreductase</keyword>
<dbReference type="Pfam" id="PF07063">
    <property type="entry name" value="HGLS"/>
    <property type="match status" value="1"/>
</dbReference>
<comment type="similarity">
    <text evidence="5">Belongs to the 2-oxoadipate dioxygenase/decarboxylase family.</text>
</comment>
<dbReference type="Proteomes" id="UP001465331">
    <property type="component" value="Unassembled WGS sequence"/>
</dbReference>
<organism evidence="8 9">
    <name type="scientific">Sinimarinibacterium thermocellulolyticum</name>
    <dbReference type="NCBI Taxonomy" id="3170016"/>
    <lineage>
        <taxon>Bacteria</taxon>
        <taxon>Pseudomonadati</taxon>
        <taxon>Pseudomonadota</taxon>
        <taxon>Gammaproteobacteria</taxon>
        <taxon>Nevskiales</taxon>
        <taxon>Nevskiaceae</taxon>
        <taxon>Sinimarinibacterium</taxon>
    </lineage>
</organism>
<evidence type="ECO:0000313" key="9">
    <source>
        <dbReference type="Proteomes" id="UP001465331"/>
    </source>
</evidence>
<proteinExistence type="inferred from homology"/>
<reference evidence="8 9" key="1">
    <citation type="submission" date="2024-06" db="EMBL/GenBank/DDBJ databases">
        <authorList>
            <person name="Li Z."/>
            <person name="Jiang Y."/>
        </authorList>
    </citation>
    <scope>NUCLEOTIDE SEQUENCE [LARGE SCALE GENOMIC DNA]</scope>
    <source>
        <strain evidence="8 9">HSW-8</strain>
    </source>
</reference>
<protein>
    <recommendedName>
        <fullName evidence="6">2-oxoadipate dioxygenase/decarboxylase</fullName>
        <ecNumber evidence="6">1.13.11.93</ecNumber>
    </recommendedName>
    <alternativeName>
        <fullName evidence="7">2-hydroxyglutarate synthase</fullName>
    </alternativeName>
</protein>
<dbReference type="EMBL" id="JBEPIJ010000006">
    <property type="protein sequence ID" value="MES0873795.1"/>
    <property type="molecule type" value="Genomic_DNA"/>
</dbReference>
<dbReference type="EC" id="1.13.11.93" evidence="6"/>
<dbReference type="RefSeq" id="WP_352888634.1">
    <property type="nucleotide sequence ID" value="NZ_JBEPIJ010000006.1"/>
</dbReference>
<evidence type="ECO:0000256" key="5">
    <source>
        <dbReference type="ARBA" id="ARBA00035013"/>
    </source>
</evidence>
<evidence type="ECO:0000256" key="4">
    <source>
        <dbReference type="ARBA" id="ARBA00023004"/>
    </source>
</evidence>
<sequence length="320" mass="34788">MTITLHAAALRTLFVERATAKFARNVPDFVALQKLVADNGGTFRNDHGAIRSADPAVTALFLRAAQVLGLRRELDYRFPAKRLVSCDLQVIGEDASQFKIFVSQVDLGAFPDEIAALIRDDCARQARAVDHGPFVALIERFERRGGLSEAEAEAFVEHFVDRLMARNGPPLERSTLEAVAHLSGEAASALALGPDFNHVTIDVRAAAFDDIEAMAAAMQQAGFRMLPEIQGARGTKLRQTATMAATQDTPVVETDGTLGVAPTEKQFVEIIERNQAVDADGHPLWQQDGRPLIFRNFLAANAEKIFDAASTRAGAIRVRA</sequence>
<evidence type="ECO:0000256" key="1">
    <source>
        <dbReference type="ARBA" id="ARBA00001954"/>
    </source>
</evidence>
<keyword evidence="9" id="KW-1185">Reference proteome</keyword>
<evidence type="ECO:0000256" key="2">
    <source>
        <dbReference type="ARBA" id="ARBA00022964"/>
    </source>
</evidence>
<keyword evidence="4" id="KW-0408">Iron</keyword>
<comment type="cofactor">
    <cofactor evidence="1">
        <name>Fe(2+)</name>
        <dbReference type="ChEBI" id="CHEBI:29033"/>
    </cofactor>
</comment>
<dbReference type="InterPro" id="IPR009770">
    <property type="entry name" value="HGLS"/>
</dbReference>
<evidence type="ECO:0000256" key="6">
    <source>
        <dbReference type="ARBA" id="ARBA00035023"/>
    </source>
</evidence>
<name>A0ABV2A976_9GAMM</name>
<comment type="caution">
    <text evidence="8">The sequence shown here is derived from an EMBL/GenBank/DDBJ whole genome shotgun (WGS) entry which is preliminary data.</text>
</comment>